<feature type="region of interest" description="Disordered" evidence="8">
    <location>
        <begin position="1"/>
        <end position="24"/>
    </location>
</feature>
<comment type="catalytic activity">
    <reaction evidence="1">
        <text>Hydrolysis of terminal non-reducing beta-D-galactose residues in beta-D-galactosides.</text>
        <dbReference type="EC" id="3.2.1.23"/>
    </reaction>
</comment>
<dbReference type="InterPro" id="IPR006104">
    <property type="entry name" value="Glyco_hydro_2_N"/>
</dbReference>
<dbReference type="Pfam" id="PF02836">
    <property type="entry name" value="Glyco_hydro_2_C"/>
    <property type="match status" value="1"/>
</dbReference>
<evidence type="ECO:0000313" key="10">
    <source>
        <dbReference type="EMBL" id="MEN2744821.1"/>
    </source>
</evidence>
<comment type="caution">
    <text evidence="10">The sequence shown here is derived from an EMBL/GenBank/DDBJ whole genome shotgun (WGS) entry which is preliminary data.</text>
</comment>
<dbReference type="InterPro" id="IPR032312">
    <property type="entry name" value="LacZ_4"/>
</dbReference>
<dbReference type="PANTHER" id="PTHR46323">
    <property type="entry name" value="BETA-GALACTOSIDASE"/>
    <property type="match status" value="1"/>
</dbReference>
<evidence type="ECO:0000313" key="11">
    <source>
        <dbReference type="Proteomes" id="UP001422074"/>
    </source>
</evidence>
<evidence type="ECO:0000256" key="4">
    <source>
        <dbReference type="ARBA" id="ARBA00013303"/>
    </source>
</evidence>
<accession>A0ABU9X0L9</accession>
<name>A0ABU9X0L9_9MICC</name>
<dbReference type="InterPro" id="IPR006103">
    <property type="entry name" value="Glyco_hydro_2_cat"/>
</dbReference>
<dbReference type="Gene3D" id="2.60.40.10">
    <property type="entry name" value="Immunoglobulins"/>
    <property type="match status" value="2"/>
</dbReference>
<dbReference type="InterPro" id="IPR023232">
    <property type="entry name" value="Glyco_hydro_2_AS"/>
</dbReference>
<evidence type="ECO:0000256" key="7">
    <source>
        <dbReference type="ARBA" id="ARBA00032230"/>
    </source>
</evidence>
<dbReference type="RefSeq" id="WP_345885116.1">
    <property type="nucleotide sequence ID" value="NZ_JBDFRB010000007.1"/>
</dbReference>
<dbReference type="InterPro" id="IPR050347">
    <property type="entry name" value="Bact_Beta-galactosidase"/>
</dbReference>
<evidence type="ECO:0000256" key="8">
    <source>
        <dbReference type="SAM" id="MobiDB-lite"/>
    </source>
</evidence>
<dbReference type="EMBL" id="JBDFRB010000007">
    <property type="protein sequence ID" value="MEN2744821.1"/>
    <property type="molecule type" value="Genomic_DNA"/>
</dbReference>
<reference evidence="10 11" key="1">
    <citation type="submission" date="2024-05" db="EMBL/GenBank/DDBJ databases">
        <title>Sinomonas sp. nov., isolated from a waste landfill.</title>
        <authorList>
            <person name="Zhao Y."/>
        </authorList>
    </citation>
    <scope>NUCLEOTIDE SEQUENCE [LARGE SCALE GENOMIC DNA]</scope>
    <source>
        <strain evidence="10 11">CCTCC AB2014300</strain>
    </source>
</reference>
<dbReference type="Pfam" id="PF02837">
    <property type="entry name" value="Glyco_hydro_2_N"/>
    <property type="match status" value="1"/>
</dbReference>
<dbReference type="InterPro" id="IPR006101">
    <property type="entry name" value="Glyco_hydro_2"/>
</dbReference>
<dbReference type="InterPro" id="IPR023230">
    <property type="entry name" value="Glyco_hydro_2_CS"/>
</dbReference>
<keyword evidence="5 10" id="KW-0378">Hydrolase</keyword>
<dbReference type="SMART" id="SM01038">
    <property type="entry name" value="Bgal_small_N"/>
    <property type="match status" value="1"/>
</dbReference>
<dbReference type="InterPro" id="IPR036156">
    <property type="entry name" value="Beta-gal/glucu_dom_sf"/>
</dbReference>
<evidence type="ECO:0000256" key="5">
    <source>
        <dbReference type="ARBA" id="ARBA00022801"/>
    </source>
</evidence>
<dbReference type="InterPro" id="IPR017853">
    <property type="entry name" value="GH"/>
</dbReference>
<sequence>MTAVPEQHYVTDTAPGGGRRVPARSWLRSDAPSLSLDGDWRFRLLPGVPGTPGGRGVLPAGEAPEAMAAEAYDDGAWDTLPVPSHWVLEGDGAYGRPVYTNVQFPFPCEPPFVPDENPTGDYRRTFEVPAAWLEDEHEDEGRGAAGGGSGRVVLRFDGVESRYRVWVNGEEVGWGTGSRLVQEFDVTEAVRAGTNTIAVRVHQWSASSYVEDQDQWWLPGIFRSVTLLSRPAGGIEDVWLRAGYHGGAGTIEPEVTAPSSSFPVRLGVPELGIDVEWAGPGEVAPVRIPAVERWTAETPRLYEATVSSAAETVSLRIGFRTVEIRGDRFLVNGRRVVFRGVNRHETHMARGRAFDEDFAREDLLLMKRFNVNAIRTSHYPPHPRLLELADELGFWVILECDLETHGFERHGWAGNPSDDPSWRAAYLDRIERTVERDKNHPCIVLWSLGNESGTGANLAAMSAWVHARDPERPVHYEGDYTGAYTDVYSRMYASVPETGTIGRDGDTSPLLGCSPAEAARQRSRPFLLCEYVHAMGNGPGAIDAYEDLVDRYPRLHGGFVWEWRDHGLLARTADGTEYLAYGGDFGEEVHDGNFVMDGMVLSDSTPSPGLYEFKQVVAPVRLGFVARDGAKPAVRVRNLRHTADAGDLAFRWRLEDDGVRVASGGLAVAGPAGGPLRAGEEALLEVPVPAGLCAGEAWLTVTAELAEAAVWAEAGHEVAAAQLQLSERAARVAGPRPLPAAPLPGLPAASGARGRLVLGPAEFEDGRLVALAGLSAEGPRLELFRAPTDNDRGGGFGSYEGVDPWTPDAHGVPGNGRPAPSSAARWEALGLHRLRARVESVEAGPAALRVRTRYAAADRACSVTVEEQWQLDGAELWLRVDLVPSTGWDGVWPRVGVRFGLDASVDRAAWFGLGPRESYPDSISSALVGRWEAGIDELSVPYARPQETGHRGGLRSLDLAAAGAPWLRIEASADSLGRRPGFTLSRHTAQETAAAAHPHELPGSGRSWLYLDAAQHGLGSRACGPDVWPTAALRPEARTLTLRLRATGG</sequence>
<evidence type="ECO:0000259" key="9">
    <source>
        <dbReference type="SMART" id="SM01038"/>
    </source>
</evidence>
<dbReference type="Gene3D" id="2.70.98.10">
    <property type="match status" value="1"/>
</dbReference>
<protein>
    <recommendedName>
        <fullName evidence="4">Beta-galactosidase</fullName>
        <ecNumber evidence="3">3.2.1.23</ecNumber>
    </recommendedName>
    <alternativeName>
        <fullName evidence="7">Lactase</fullName>
    </alternativeName>
</protein>
<dbReference type="PROSITE" id="PS00608">
    <property type="entry name" value="GLYCOSYL_HYDROL_F2_2"/>
    <property type="match status" value="1"/>
</dbReference>
<dbReference type="InterPro" id="IPR008979">
    <property type="entry name" value="Galactose-bd-like_sf"/>
</dbReference>
<evidence type="ECO:0000256" key="2">
    <source>
        <dbReference type="ARBA" id="ARBA00007401"/>
    </source>
</evidence>
<dbReference type="GO" id="GO:0016787">
    <property type="term" value="F:hydrolase activity"/>
    <property type="evidence" value="ECO:0007669"/>
    <property type="project" value="UniProtKB-KW"/>
</dbReference>
<comment type="similarity">
    <text evidence="2">Belongs to the glycosyl hydrolase 2 family.</text>
</comment>
<evidence type="ECO:0000256" key="3">
    <source>
        <dbReference type="ARBA" id="ARBA00012756"/>
    </source>
</evidence>
<dbReference type="SUPFAM" id="SSF49785">
    <property type="entry name" value="Galactose-binding domain-like"/>
    <property type="match status" value="1"/>
</dbReference>
<dbReference type="Pfam" id="PF02929">
    <property type="entry name" value="Bgal_small_N"/>
    <property type="match status" value="1"/>
</dbReference>
<dbReference type="InterPro" id="IPR004199">
    <property type="entry name" value="B-gal_small/dom_5"/>
</dbReference>
<dbReference type="InterPro" id="IPR014718">
    <property type="entry name" value="GH-type_carb-bd"/>
</dbReference>
<dbReference type="Pfam" id="PF16353">
    <property type="entry name" value="LacZ_4"/>
    <property type="match status" value="1"/>
</dbReference>
<dbReference type="EC" id="3.2.1.23" evidence="3"/>
<keyword evidence="11" id="KW-1185">Reference proteome</keyword>
<evidence type="ECO:0000256" key="1">
    <source>
        <dbReference type="ARBA" id="ARBA00001412"/>
    </source>
</evidence>
<organism evidence="10 11">
    <name type="scientific">Sinomonas halotolerans</name>
    <dbReference type="NCBI Taxonomy" id="1644133"/>
    <lineage>
        <taxon>Bacteria</taxon>
        <taxon>Bacillati</taxon>
        <taxon>Actinomycetota</taxon>
        <taxon>Actinomycetes</taxon>
        <taxon>Micrococcales</taxon>
        <taxon>Micrococcaceae</taxon>
        <taxon>Sinomonas</taxon>
    </lineage>
</organism>
<dbReference type="InterPro" id="IPR013783">
    <property type="entry name" value="Ig-like_fold"/>
</dbReference>
<dbReference type="InterPro" id="IPR011013">
    <property type="entry name" value="Gal_mutarotase_sf_dom"/>
</dbReference>
<dbReference type="PROSITE" id="PS00719">
    <property type="entry name" value="GLYCOSYL_HYDROL_F2_1"/>
    <property type="match status" value="1"/>
</dbReference>
<feature type="domain" description="Beta galactosidase small chain/" evidence="9">
    <location>
        <begin position="757"/>
        <end position="1045"/>
    </location>
</feature>
<gene>
    <name evidence="10" type="ORF">ABCQ75_09745</name>
</gene>
<dbReference type="Gene3D" id="3.20.20.80">
    <property type="entry name" value="Glycosidases"/>
    <property type="match status" value="1"/>
</dbReference>
<dbReference type="SUPFAM" id="SSF74650">
    <property type="entry name" value="Galactose mutarotase-like"/>
    <property type="match status" value="1"/>
</dbReference>
<dbReference type="PRINTS" id="PR00132">
    <property type="entry name" value="GLHYDRLASE2"/>
</dbReference>
<keyword evidence="6" id="KW-0326">Glycosidase</keyword>
<dbReference type="Proteomes" id="UP001422074">
    <property type="component" value="Unassembled WGS sequence"/>
</dbReference>
<dbReference type="SUPFAM" id="SSF51445">
    <property type="entry name" value="(Trans)glycosidases"/>
    <property type="match status" value="1"/>
</dbReference>
<evidence type="ECO:0000256" key="6">
    <source>
        <dbReference type="ARBA" id="ARBA00023295"/>
    </source>
</evidence>
<dbReference type="SUPFAM" id="SSF49303">
    <property type="entry name" value="beta-Galactosidase/glucuronidase domain"/>
    <property type="match status" value="2"/>
</dbReference>
<proteinExistence type="inferred from homology"/>
<dbReference type="PANTHER" id="PTHR46323:SF2">
    <property type="entry name" value="BETA-GALACTOSIDASE"/>
    <property type="match status" value="1"/>
</dbReference>
<dbReference type="Gene3D" id="2.60.120.260">
    <property type="entry name" value="Galactose-binding domain-like"/>
    <property type="match status" value="1"/>
</dbReference>